<dbReference type="RefSeq" id="WP_230777976.1">
    <property type="nucleotide sequence ID" value="NZ_JAJNCT010000021.1"/>
</dbReference>
<name>A0AAW4Y1R4_9BURK</name>
<dbReference type="Proteomes" id="UP001199260">
    <property type="component" value="Unassembled WGS sequence"/>
</dbReference>
<accession>A0AAW4Y1R4</accession>
<protein>
    <submittedName>
        <fullName evidence="3">Uncharacterized protein</fullName>
    </submittedName>
</protein>
<dbReference type="AlphaFoldDB" id="A0AAW4Y1R4"/>
<evidence type="ECO:0000256" key="2">
    <source>
        <dbReference type="SAM" id="Phobius"/>
    </source>
</evidence>
<feature type="transmembrane region" description="Helical" evidence="2">
    <location>
        <begin position="88"/>
        <end position="109"/>
    </location>
</feature>
<gene>
    <name evidence="3" type="ORF">LPW39_17060</name>
</gene>
<organism evidence="3 4">
    <name type="scientific">Comamonas koreensis</name>
    <dbReference type="NCBI Taxonomy" id="160825"/>
    <lineage>
        <taxon>Bacteria</taxon>
        <taxon>Pseudomonadati</taxon>
        <taxon>Pseudomonadota</taxon>
        <taxon>Betaproteobacteria</taxon>
        <taxon>Burkholderiales</taxon>
        <taxon>Comamonadaceae</taxon>
        <taxon>Comamonas</taxon>
    </lineage>
</organism>
<evidence type="ECO:0000256" key="1">
    <source>
        <dbReference type="SAM" id="MobiDB-lite"/>
    </source>
</evidence>
<feature type="region of interest" description="Disordered" evidence="1">
    <location>
        <begin position="1"/>
        <end position="29"/>
    </location>
</feature>
<keyword evidence="2" id="KW-0472">Membrane</keyword>
<comment type="caution">
    <text evidence="3">The sequence shown here is derived from an EMBL/GenBank/DDBJ whole genome shotgun (WGS) entry which is preliminary data.</text>
</comment>
<proteinExistence type="predicted"/>
<reference evidence="3 4" key="1">
    <citation type="submission" date="2021-11" db="EMBL/GenBank/DDBJ databases">
        <title>Genome sequence.</title>
        <authorList>
            <person name="Sun Q."/>
        </authorList>
    </citation>
    <scope>NUCLEOTIDE SEQUENCE [LARGE SCALE GENOMIC DNA]</scope>
    <source>
        <strain evidence="3 4">KCTC 12005</strain>
    </source>
</reference>
<keyword evidence="2" id="KW-0812">Transmembrane</keyword>
<sequence>MSGNNVHPLFDRFKDSLPSGTEPPDNGDMEQRVAKLETLAEKTSERLVALEKSSALILQKQEEFARHFATKADVEAVKTTVATSTSTIIKWVVGAVVFSQLIPVLATWLPKILGPTP</sequence>
<keyword evidence="2" id="KW-1133">Transmembrane helix</keyword>
<evidence type="ECO:0000313" key="4">
    <source>
        <dbReference type="Proteomes" id="UP001199260"/>
    </source>
</evidence>
<evidence type="ECO:0000313" key="3">
    <source>
        <dbReference type="EMBL" id="MCD2166836.1"/>
    </source>
</evidence>
<dbReference type="EMBL" id="JAJNCT010000021">
    <property type="protein sequence ID" value="MCD2166836.1"/>
    <property type="molecule type" value="Genomic_DNA"/>
</dbReference>
<keyword evidence="4" id="KW-1185">Reference proteome</keyword>